<reference evidence="3 4" key="1">
    <citation type="submission" date="2015-07" db="EMBL/GenBank/DDBJ databases">
        <title>Draft genome sequences of 17 French Clostridium botulinum group III.</title>
        <authorList>
            <person name="Woudstra C."/>
            <person name="Le Marechal C."/>
            <person name="Souillard R."/>
            <person name="Bayon-Auboyer M.-H."/>
            <person name="Dessouter D."/>
            <person name="Fach P."/>
        </authorList>
    </citation>
    <scope>NUCLEOTIDE SEQUENCE [LARGE SCALE GENOMIC DNA]</scope>
    <source>
        <strain evidence="3 4">12LNRI-CD</strain>
    </source>
</reference>
<dbReference type="PANTHER" id="PTHR46333">
    <property type="entry name" value="CYTOKINESIS PROTEIN 3"/>
    <property type="match status" value="1"/>
</dbReference>
<dbReference type="PANTHER" id="PTHR46333:SF2">
    <property type="entry name" value="CYTOKINESIS PROTEIN 3"/>
    <property type="match status" value="1"/>
</dbReference>
<dbReference type="InterPro" id="IPR038765">
    <property type="entry name" value="Papain-like_cys_pep_sf"/>
</dbReference>
<dbReference type="SUPFAM" id="SSF54001">
    <property type="entry name" value="Cysteine proteinases"/>
    <property type="match status" value="1"/>
</dbReference>
<evidence type="ECO:0000313" key="4">
    <source>
        <dbReference type="Proteomes" id="UP000037540"/>
    </source>
</evidence>
<feature type="transmembrane region" description="Helical" evidence="1">
    <location>
        <begin position="6"/>
        <end position="23"/>
    </location>
</feature>
<dbReference type="OrthoDB" id="9788327at2"/>
<comment type="caution">
    <text evidence="3">The sequence shown here is derived from an EMBL/GenBank/DDBJ whole genome shotgun (WGS) entry which is preliminary data.</text>
</comment>
<proteinExistence type="predicted"/>
<feature type="domain" description="Transglutaminase-like" evidence="2">
    <location>
        <begin position="199"/>
        <end position="255"/>
    </location>
</feature>
<dbReference type="Proteomes" id="UP000037540">
    <property type="component" value="Unassembled WGS sequence"/>
</dbReference>
<evidence type="ECO:0000259" key="2">
    <source>
        <dbReference type="SMART" id="SM00460"/>
    </source>
</evidence>
<accession>A0A9Q1UYH8</accession>
<protein>
    <submittedName>
        <fullName evidence="3">Transglutaminase</fullName>
    </submittedName>
</protein>
<keyword evidence="1" id="KW-1133">Transmembrane helix</keyword>
<dbReference type="Pfam" id="PF01841">
    <property type="entry name" value="Transglut_core"/>
    <property type="match status" value="1"/>
</dbReference>
<dbReference type="AlphaFoldDB" id="A0A9Q1UYH8"/>
<keyword evidence="1" id="KW-0472">Membrane</keyword>
<dbReference type="Gene3D" id="3.10.620.30">
    <property type="match status" value="1"/>
</dbReference>
<evidence type="ECO:0000256" key="1">
    <source>
        <dbReference type="SAM" id="Phobius"/>
    </source>
</evidence>
<dbReference type="SMART" id="SM00460">
    <property type="entry name" value="TGc"/>
    <property type="match status" value="1"/>
</dbReference>
<name>A0A9Q1UYH8_CLOBO</name>
<gene>
    <name evidence="3" type="ORF">ADU74_07420</name>
</gene>
<sequence length="327" mass="38552">MQIMFVKIFSIIPIIGLLMIGGTHKNLNFYKAKYVTSFYKHVGLDLIKTPIRIVNNRKEFYNVLKESLENFETQVNFKIPNYNEKDYDLSIIDEILLQHPDIDYGFKSWEYTLYENPNYSKRILKVNLKYELDKKTMEKEKKDVKNKVNYILKSIIKPDMSDIEKELAIHDYIIKLGNYDVKAKNAKKYVPEDFNAYGILINKTGVCESYAKATYHLLNNAGIQCKYITGKAAGEDHSWNMVKIDNKWYNLDVTWDDPVLEDVPKVYEEIDEVVYDYFNLPDSIFNKDHKRGEFESTHKELYPVCDSKKYSFENIDFSSLKYAKIVE</sequence>
<dbReference type="EMBL" id="LGVR01000038">
    <property type="protein sequence ID" value="KOA87560.1"/>
    <property type="molecule type" value="Genomic_DNA"/>
</dbReference>
<dbReference type="InterPro" id="IPR052557">
    <property type="entry name" value="CAP/Cytokinesis_protein"/>
</dbReference>
<keyword evidence="1" id="KW-0812">Transmembrane</keyword>
<dbReference type="InterPro" id="IPR002931">
    <property type="entry name" value="Transglutaminase-like"/>
</dbReference>
<organism evidence="3 4">
    <name type="scientific">Clostridium botulinum</name>
    <dbReference type="NCBI Taxonomy" id="1491"/>
    <lineage>
        <taxon>Bacteria</taxon>
        <taxon>Bacillati</taxon>
        <taxon>Bacillota</taxon>
        <taxon>Clostridia</taxon>
        <taxon>Eubacteriales</taxon>
        <taxon>Clostridiaceae</taxon>
        <taxon>Clostridium</taxon>
    </lineage>
</organism>
<dbReference type="RefSeq" id="WP_013726587.1">
    <property type="nucleotide sequence ID" value="NZ_LGVO01000003.1"/>
</dbReference>
<evidence type="ECO:0000313" key="3">
    <source>
        <dbReference type="EMBL" id="KOA87560.1"/>
    </source>
</evidence>
<dbReference type="GO" id="GO:0005737">
    <property type="term" value="C:cytoplasm"/>
    <property type="evidence" value="ECO:0007669"/>
    <property type="project" value="TreeGrafter"/>
</dbReference>